<dbReference type="Proteomes" id="UP001162098">
    <property type="component" value="Segment"/>
</dbReference>
<sequence length="375" mass="41996">MQEERRKRVSKYAGELLVSTCKHHGITHRYANSATINNCVVCHRARARERYERLKKARGDGKYSVGACAEHGRSVLLYNRTGGTRCVLCVQLTVMRRSRAGASPEMTPQLQLKIMERQDCRCAICGRRFNFESLPANNAETRLCYKDYDKVSWDRLNTDRHYAPDNLQATCWLCNKRRSDMDSDAFRALARCMHERLNLGRRPSPACAAVAMRGLLAKSAKISGDGAMLTFERRRCDVHGDGAEFKKSPSSPSPQCVLCEKFKGMQARRRDDTTLDARELKLDAECALCGLPIPEREGLPVRPYCPLGPSVDRIDNDRGYEPDNIHTTHLYCNKLKGAVTMDELKRWAEAVAMGTHDSLVGAVGAATGLAAKGQR</sequence>
<evidence type="ECO:0000313" key="2">
    <source>
        <dbReference type="Proteomes" id="UP001162098"/>
    </source>
</evidence>
<dbReference type="EMBL" id="MW018138">
    <property type="protein sequence ID" value="QPB44367.1"/>
    <property type="molecule type" value="Genomic_DNA"/>
</dbReference>
<dbReference type="KEGG" id="vg:80543563"/>
<protein>
    <submittedName>
        <fullName evidence="1">Uncharacterized protein</fullName>
    </submittedName>
</protein>
<proteinExistence type="predicted"/>
<organism evidence="1 2">
    <name type="scientific">Medusavirus stheno T3</name>
    <dbReference type="NCBI Taxonomy" id="3069717"/>
    <lineage>
        <taxon>Viruses</taxon>
        <taxon>Varidnaviria</taxon>
        <taxon>Bamfordvirae</taxon>
        <taxon>Nucleocytoviricota</taxon>
        <taxon>Megaviricetes</taxon>
        <taxon>Mamonoviridae</taxon>
        <taxon>Medusavirus</taxon>
        <taxon>Medusavirus sthenus</taxon>
    </lineage>
</organism>
<accession>A0A7S7YFW6</accession>
<keyword evidence="2" id="KW-1185">Reference proteome</keyword>
<evidence type="ECO:0000313" key="1">
    <source>
        <dbReference type="EMBL" id="QPB44367.1"/>
    </source>
</evidence>
<name>A0A7S7YFW6_9VIRU</name>
<reference evidence="1 2" key="1">
    <citation type="submission" date="2020-09" db="EMBL/GenBank/DDBJ databases">
        <authorList>
            <person name="Zhang R."/>
            <person name="Garcia K."/>
            <person name="Ogata H."/>
        </authorList>
    </citation>
    <scope>NUCLEOTIDE SEQUENCE [LARGE SCALE GENOMIC DNA]</scope>
    <source>
        <strain evidence="2">stheno</strain>
    </source>
</reference>
<dbReference type="Gene3D" id="3.30.40.220">
    <property type="match status" value="2"/>
</dbReference>